<name>A0A060UPQ4_9PROT</name>
<evidence type="ECO:0000313" key="1">
    <source>
        <dbReference type="EMBL" id="CDQ10587.1"/>
    </source>
</evidence>
<gene>
    <name evidence="2" type="ORF">AFERRI_10652</name>
    <name evidence="1" type="ORF">AFERRI_400368</name>
</gene>
<reference evidence="1" key="2">
    <citation type="submission" date="2014-07" db="EMBL/GenBank/DDBJ databases">
        <title>Initial genome analysis of the psychrotolerant acidophile Acidithiobacillus ferrivorans CF27: insights into iron and sulfur oxidation pathways and into biofilm formation.</title>
        <authorList>
            <person name="Talla E."/>
            <person name="Hedrich S."/>
            <person name="Mangenot S."/>
            <person name="Ji B."/>
            <person name="Johnson D.B."/>
            <person name="Barbe V."/>
            <person name="Bonnefoy V."/>
        </authorList>
    </citation>
    <scope>NUCLEOTIDE SEQUENCE [LARGE SCALE GENOMIC DNA]</scope>
    <source>
        <strain evidence="1">CF27</strain>
    </source>
</reference>
<dbReference type="Proteomes" id="UP000193925">
    <property type="component" value="Chromosome AFERRI"/>
</dbReference>
<dbReference type="EMBL" id="LT841305">
    <property type="protein sequence ID" value="SMH64618.1"/>
    <property type="molecule type" value="Genomic_DNA"/>
</dbReference>
<reference evidence="2 3" key="3">
    <citation type="submission" date="2017-03" db="EMBL/GenBank/DDBJ databases">
        <authorList>
            <person name="Regsiter A."/>
            <person name="William W."/>
        </authorList>
    </citation>
    <scope>NUCLEOTIDE SEQUENCE [LARGE SCALE GENOMIC DNA]</scope>
    <source>
        <strain evidence="2">PRJEB5721</strain>
    </source>
</reference>
<organism evidence="1">
    <name type="scientific">Acidithiobacillus ferrivorans</name>
    <dbReference type="NCBI Taxonomy" id="160808"/>
    <lineage>
        <taxon>Bacteria</taxon>
        <taxon>Pseudomonadati</taxon>
        <taxon>Pseudomonadota</taxon>
        <taxon>Acidithiobacillia</taxon>
        <taxon>Acidithiobacillales</taxon>
        <taxon>Acidithiobacillaceae</taxon>
        <taxon>Acidithiobacillus</taxon>
    </lineage>
</organism>
<protein>
    <submittedName>
        <fullName evidence="1">Uncharacterized protein</fullName>
    </submittedName>
</protein>
<proteinExistence type="predicted"/>
<reference evidence="1" key="1">
    <citation type="submission" date="2014-03" db="EMBL/GenBank/DDBJ databases">
        <authorList>
            <person name="Genoscope - CEA"/>
        </authorList>
    </citation>
    <scope>NUCLEOTIDE SEQUENCE [LARGE SCALE GENOMIC DNA]</scope>
    <source>
        <strain evidence="1">CF27</strain>
    </source>
</reference>
<dbReference type="AlphaFoldDB" id="A0A060UPQ4"/>
<evidence type="ECO:0000313" key="3">
    <source>
        <dbReference type="Proteomes" id="UP000193925"/>
    </source>
</evidence>
<evidence type="ECO:0000313" key="2">
    <source>
        <dbReference type="EMBL" id="SMH64618.1"/>
    </source>
</evidence>
<keyword evidence="3" id="KW-1185">Reference proteome</keyword>
<dbReference type="EMBL" id="CCCS020000035">
    <property type="protein sequence ID" value="CDQ10587.1"/>
    <property type="molecule type" value="Genomic_DNA"/>
</dbReference>
<dbReference type="RefSeq" id="WP_035193137.1">
    <property type="nucleotide sequence ID" value="NZ_CCCS020000035.1"/>
</dbReference>
<sequence length="180" mass="20622">MTEQSATPIQDVITAILNNVDQDKMTLFASIQSHPTLQEAQTFARDGQAERFLYALPYPLERVVDGLLQTVLPGKQEAQFILRQYRFLNVHFQKIIQRLEGFGCSGDKSRTILDRLLQYYLTGKEVVFDPGEQYTFGHPTTVFTTHREIVEFFEGLYGLYYGNPEGYLKALKTTLEITSI</sequence>
<accession>A0A060UPQ4</accession>